<dbReference type="Proteomes" id="UP000031843">
    <property type="component" value="Chromosome secondary"/>
</dbReference>
<organism evidence="1 2">
    <name type="scientific">Cupriavidus basilensis</name>
    <dbReference type="NCBI Taxonomy" id="68895"/>
    <lineage>
        <taxon>Bacteria</taxon>
        <taxon>Pseudomonadati</taxon>
        <taxon>Pseudomonadota</taxon>
        <taxon>Betaproteobacteria</taxon>
        <taxon>Burkholderiales</taxon>
        <taxon>Burkholderiaceae</taxon>
        <taxon>Cupriavidus</taxon>
    </lineage>
</organism>
<proteinExistence type="predicted"/>
<dbReference type="AlphaFoldDB" id="A0A0C4Y8Y4"/>
<dbReference type="Gene3D" id="3.90.420.10">
    <property type="entry name" value="Oxidoreductase, molybdopterin-binding domain"/>
    <property type="match status" value="1"/>
</dbReference>
<evidence type="ECO:0000313" key="2">
    <source>
        <dbReference type="Proteomes" id="UP000031843"/>
    </source>
</evidence>
<name>A0A0C4Y8Y4_9BURK</name>
<protein>
    <recommendedName>
        <fullName evidence="3">Oxidoreductase molybdopterin-binding domain-containing protein</fullName>
    </recommendedName>
</protein>
<reference evidence="1 2" key="1">
    <citation type="journal article" date="2015" name="Genome Announc.">
        <title>Complete Genome Sequence of Cupriavidus basilensis 4G11, Isolated from the Oak Ridge Field Research Center Site.</title>
        <authorList>
            <person name="Ray J."/>
            <person name="Waters R.J."/>
            <person name="Skerker J.M."/>
            <person name="Kuehl J.V."/>
            <person name="Price M.N."/>
            <person name="Huang J."/>
            <person name="Chakraborty R."/>
            <person name="Arkin A.P."/>
            <person name="Deutschbauer A."/>
        </authorList>
    </citation>
    <scope>NUCLEOTIDE SEQUENCE [LARGE SCALE GENOMIC DNA]</scope>
    <source>
        <strain evidence="1">4G11</strain>
    </source>
</reference>
<gene>
    <name evidence="1" type="ORF">RR42_s0321</name>
</gene>
<evidence type="ECO:0008006" key="3">
    <source>
        <dbReference type="Google" id="ProtNLM"/>
    </source>
</evidence>
<dbReference type="OrthoDB" id="5366082at2"/>
<accession>A0A0C4Y8Y4</accession>
<sequence>MNEALSASTGESNVRQYQSDALTISGLPQTLNLDAAALAGCADMVGGPATIQCYSGRHVREVRHWRGVRVTQLLDLAGMQALPIGRRKQSVVAVVAKDAYRCLFTWHELYNTAVGSGVILVVEKDGVAFDPDLGGLHLVSLRDLKLGPRQALAVSGIEVRQWQA</sequence>
<dbReference type="STRING" id="68895.RR42_s0321"/>
<dbReference type="KEGG" id="cbw:RR42_s0321"/>
<dbReference type="EMBL" id="CP010537">
    <property type="protein sequence ID" value="AJG21917.1"/>
    <property type="molecule type" value="Genomic_DNA"/>
</dbReference>
<evidence type="ECO:0000313" key="1">
    <source>
        <dbReference type="EMBL" id="AJG21917.1"/>
    </source>
</evidence>
<keyword evidence="2" id="KW-1185">Reference proteome</keyword>
<dbReference type="SUPFAM" id="SSF56524">
    <property type="entry name" value="Oxidoreductase molybdopterin-binding domain"/>
    <property type="match status" value="1"/>
</dbReference>
<dbReference type="InterPro" id="IPR036374">
    <property type="entry name" value="OxRdtase_Mopterin-bd_sf"/>
</dbReference>
<dbReference type="RefSeq" id="WP_052494860.1">
    <property type="nucleotide sequence ID" value="NZ_CP010537.1"/>
</dbReference>